<name>A0ABW5M3Z4_9BACT</name>
<evidence type="ECO:0000313" key="3">
    <source>
        <dbReference type="Proteomes" id="UP001597469"/>
    </source>
</evidence>
<evidence type="ECO:0008006" key="4">
    <source>
        <dbReference type="Google" id="ProtNLM"/>
    </source>
</evidence>
<gene>
    <name evidence="2" type="ORF">ACFSUS_12040</name>
</gene>
<organism evidence="2 3">
    <name type="scientific">Spirosoma soli</name>
    <dbReference type="NCBI Taxonomy" id="1770529"/>
    <lineage>
        <taxon>Bacteria</taxon>
        <taxon>Pseudomonadati</taxon>
        <taxon>Bacteroidota</taxon>
        <taxon>Cytophagia</taxon>
        <taxon>Cytophagales</taxon>
        <taxon>Cytophagaceae</taxon>
        <taxon>Spirosoma</taxon>
    </lineage>
</organism>
<sequence>MSVFDLRLWTIVCLITTSGWSQSSVQPSLPVGRFLTDSIEIGRPFRYALTYRHAPRTEILFPDTAQHFAPYRVEDIAVFATQTTGTGFEAISRDSAVYTLVSFETDSIQLLQVPIRIINATDCTALLTQVDTVFLRSKLTPALSSGSAGPTALTLATSTQLAPLRQQFNYPVLGAGVVGLGLIAAIIYGLFGRAIRRLWRIYQLNRRHERFLREYNRLSLTLDAFTAAETANQAIISWKAYLEELDRKPYASLTTSELAERMNDERVTSALREADQMIYGGAFTPQSQPALRVLADVATQAYHRRRAQLQASANEPELVGYTDSAESSPLS</sequence>
<feature type="transmembrane region" description="Helical" evidence="1">
    <location>
        <begin position="168"/>
        <end position="191"/>
    </location>
</feature>
<dbReference type="EMBL" id="JBHULN010000006">
    <property type="protein sequence ID" value="MFD2571369.1"/>
    <property type="molecule type" value="Genomic_DNA"/>
</dbReference>
<evidence type="ECO:0000313" key="2">
    <source>
        <dbReference type="EMBL" id="MFD2571369.1"/>
    </source>
</evidence>
<comment type="caution">
    <text evidence="2">The sequence shown here is derived from an EMBL/GenBank/DDBJ whole genome shotgun (WGS) entry which is preliminary data.</text>
</comment>
<dbReference type="RefSeq" id="WP_381522846.1">
    <property type="nucleotide sequence ID" value="NZ_JBHULN010000006.1"/>
</dbReference>
<keyword evidence="1" id="KW-1133">Transmembrane helix</keyword>
<keyword evidence="3" id="KW-1185">Reference proteome</keyword>
<dbReference type="Proteomes" id="UP001597469">
    <property type="component" value="Unassembled WGS sequence"/>
</dbReference>
<keyword evidence="1" id="KW-0472">Membrane</keyword>
<keyword evidence="1" id="KW-0812">Transmembrane</keyword>
<proteinExistence type="predicted"/>
<protein>
    <recommendedName>
        <fullName evidence="4">Protein BatD</fullName>
    </recommendedName>
</protein>
<evidence type="ECO:0000256" key="1">
    <source>
        <dbReference type="SAM" id="Phobius"/>
    </source>
</evidence>
<reference evidence="3" key="1">
    <citation type="journal article" date="2019" name="Int. J. Syst. Evol. Microbiol.">
        <title>The Global Catalogue of Microorganisms (GCM) 10K type strain sequencing project: providing services to taxonomists for standard genome sequencing and annotation.</title>
        <authorList>
            <consortium name="The Broad Institute Genomics Platform"/>
            <consortium name="The Broad Institute Genome Sequencing Center for Infectious Disease"/>
            <person name="Wu L."/>
            <person name="Ma J."/>
        </authorList>
    </citation>
    <scope>NUCLEOTIDE SEQUENCE [LARGE SCALE GENOMIC DNA]</scope>
    <source>
        <strain evidence="3">KCTC 42805</strain>
    </source>
</reference>
<accession>A0ABW5M3Z4</accession>